<feature type="signal peptide" evidence="2">
    <location>
        <begin position="1"/>
        <end position="20"/>
    </location>
</feature>
<organism evidence="3 4">
    <name type="scientific">Arthrobacter jiangjiafuii</name>
    <dbReference type="NCBI Taxonomy" id="2817475"/>
    <lineage>
        <taxon>Bacteria</taxon>
        <taxon>Bacillati</taxon>
        <taxon>Actinomycetota</taxon>
        <taxon>Actinomycetes</taxon>
        <taxon>Micrococcales</taxon>
        <taxon>Micrococcaceae</taxon>
        <taxon>Arthrobacter</taxon>
    </lineage>
</organism>
<dbReference type="EMBL" id="CP076022">
    <property type="protein sequence ID" value="QWC08921.1"/>
    <property type="molecule type" value="Genomic_DNA"/>
</dbReference>
<evidence type="ECO:0000313" key="3">
    <source>
        <dbReference type="EMBL" id="QWC08921.1"/>
    </source>
</evidence>
<keyword evidence="2" id="KW-0732">Signal</keyword>
<feature type="region of interest" description="Disordered" evidence="1">
    <location>
        <begin position="19"/>
        <end position="73"/>
    </location>
</feature>
<evidence type="ECO:0000256" key="2">
    <source>
        <dbReference type="SAM" id="SignalP"/>
    </source>
</evidence>
<feature type="compositionally biased region" description="Low complexity" evidence="1">
    <location>
        <begin position="24"/>
        <end position="50"/>
    </location>
</feature>
<evidence type="ECO:0000313" key="4">
    <source>
        <dbReference type="Proteomes" id="UP000676885"/>
    </source>
</evidence>
<dbReference type="RefSeq" id="WP_210229267.1">
    <property type="nucleotide sequence ID" value="NZ_CP076022.1"/>
</dbReference>
<evidence type="ECO:0008006" key="5">
    <source>
        <dbReference type="Google" id="ProtNLM"/>
    </source>
</evidence>
<protein>
    <recommendedName>
        <fullName evidence="5">Lipoprotein</fullName>
    </recommendedName>
</protein>
<dbReference type="KEGG" id="ajg:KKR91_10265"/>
<feature type="chain" id="PRO_5039279864" description="Lipoprotein" evidence="2">
    <location>
        <begin position="21"/>
        <end position="213"/>
    </location>
</feature>
<dbReference type="AlphaFoldDB" id="A0A975M3S1"/>
<dbReference type="Proteomes" id="UP000676885">
    <property type="component" value="Chromosome"/>
</dbReference>
<accession>A0A975M3S1</accession>
<keyword evidence="4" id="KW-1185">Reference proteome</keyword>
<name>A0A975M3S1_9MICC</name>
<reference evidence="3 4" key="1">
    <citation type="submission" date="2021-05" db="EMBL/GenBank/DDBJ databases">
        <title>Novel species in genus Arthrobacter.</title>
        <authorList>
            <person name="Zhang G."/>
        </authorList>
    </citation>
    <scope>NUCLEOTIDE SEQUENCE [LARGE SCALE GENOMIC DNA]</scope>
    <source>
        <strain evidence="4">zg-ZUI227</strain>
    </source>
</reference>
<proteinExistence type="predicted"/>
<gene>
    <name evidence="3" type="ORF">KKR91_10265</name>
</gene>
<sequence>MALLPAAALALVLAGCTAQEDPEAAATEPATPPATAEKSATPSPSAGASGRNSVTVELPPGSTTPPPPNDPAMLALFRAEDPISLESYFQQQPQAQGRPLDASLVLEESGTGRSTFDVPALEPGTSFSVFLTCNQPGDYDIEVLDADSDRVTAGGSNNCNWPILTSFEHIVTPDDIPTSITVDGPDGDYWLVVYNLPVPTTAPPLPPAAPAAG</sequence>
<evidence type="ECO:0000256" key="1">
    <source>
        <dbReference type="SAM" id="MobiDB-lite"/>
    </source>
</evidence>